<gene>
    <name evidence="2" type="ORF">Tci_027006</name>
</gene>
<dbReference type="GO" id="GO:0042276">
    <property type="term" value="P:error-prone translesion synthesis"/>
    <property type="evidence" value="ECO:0007669"/>
    <property type="project" value="TreeGrafter"/>
</dbReference>
<feature type="region of interest" description="Disordered" evidence="1">
    <location>
        <begin position="1"/>
        <end position="54"/>
    </location>
</feature>
<protein>
    <submittedName>
        <fullName evidence="2">BRCT domain-containing protein</fullName>
    </submittedName>
</protein>
<organism evidence="2">
    <name type="scientific">Tanacetum cinerariifolium</name>
    <name type="common">Dalmatian daisy</name>
    <name type="synonym">Chrysanthemum cinerariifolium</name>
    <dbReference type="NCBI Taxonomy" id="118510"/>
    <lineage>
        <taxon>Eukaryota</taxon>
        <taxon>Viridiplantae</taxon>
        <taxon>Streptophyta</taxon>
        <taxon>Embryophyta</taxon>
        <taxon>Tracheophyta</taxon>
        <taxon>Spermatophyta</taxon>
        <taxon>Magnoliopsida</taxon>
        <taxon>eudicotyledons</taxon>
        <taxon>Gunneridae</taxon>
        <taxon>Pentapetalae</taxon>
        <taxon>asterids</taxon>
        <taxon>campanulids</taxon>
        <taxon>Asterales</taxon>
        <taxon>Asteraceae</taxon>
        <taxon>Asteroideae</taxon>
        <taxon>Anthemideae</taxon>
        <taxon>Anthemidinae</taxon>
        <taxon>Tanacetum</taxon>
    </lineage>
</organism>
<evidence type="ECO:0000256" key="1">
    <source>
        <dbReference type="SAM" id="MobiDB-lite"/>
    </source>
</evidence>
<proteinExistence type="predicted"/>
<feature type="compositionally biased region" description="Basic and acidic residues" evidence="1">
    <location>
        <begin position="40"/>
        <end position="54"/>
    </location>
</feature>
<dbReference type="EMBL" id="BKCJ010003428">
    <property type="protein sequence ID" value="GEU55028.1"/>
    <property type="molecule type" value="Genomic_DNA"/>
</dbReference>
<dbReference type="GO" id="GO:0017125">
    <property type="term" value="F:deoxycytidyl transferase activity"/>
    <property type="evidence" value="ECO:0007669"/>
    <property type="project" value="TreeGrafter"/>
</dbReference>
<comment type="caution">
    <text evidence="2">The sequence shown here is derived from an EMBL/GenBank/DDBJ whole genome shotgun (WGS) entry which is preliminary data.</text>
</comment>
<accession>A0A6L2KZU2</accession>
<dbReference type="PANTHER" id="PTHR45990:SF1">
    <property type="entry name" value="DNA REPAIR PROTEIN REV1"/>
    <property type="match status" value="1"/>
</dbReference>
<dbReference type="PANTHER" id="PTHR45990">
    <property type="entry name" value="DNA REPAIR PROTEIN REV1"/>
    <property type="match status" value="1"/>
</dbReference>
<name>A0A6L2KZU2_TANCI</name>
<dbReference type="AlphaFoldDB" id="A0A6L2KZU2"/>
<dbReference type="Gene3D" id="6.10.250.1490">
    <property type="match status" value="1"/>
</dbReference>
<sequence length="371" mass="43337">MDECDLNSNSIRSTENVKYDKVYSDRSSVSNDESELNVADGEKENKDDSDKMQVDHKQAYVEDRNENENRTRNKNNVKSYANATRDNMPQEINKLRNIPIGLNELGEEVVIYDEELVKLGSKKWELTLCGQCVGHNMSMSMLNYHLRRMWSRYVFKKIIYNGNGRWLFKFNKEKSFDEEFPRLTKQKNHISKSNPGLDEMKNWTDEMRNYFKRAWEADREKERNEMLDDTEGIVEDVLEDESIAVKNITANVMNGKCNCDFVLLSLVVILFTKDVWHYFSFVLPAEIPPGTTVVPNSSDKGVGHSTSDPNFVETYFKNSRFHFIGTWKQWYRKRFPRSSDAFRPSSSISPSSTCQSNTIIHIHMDFFLCHL</sequence>
<feature type="compositionally biased region" description="Basic and acidic residues" evidence="1">
    <location>
        <begin position="15"/>
        <end position="24"/>
    </location>
</feature>
<dbReference type="GO" id="GO:0070987">
    <property type="term" value="P:error-free translesion synthesis"/>
    <property type="evidence" value="ECO:0007669"/>
    <property type="project" value="TreeGrafter"/>
</dbReference>
<reference evidence="2" key="1">
    <citation type="journal article" date="2019" name="Sci. Rep.">
        <title>Draft genome of Tanacetum cinerariifolium, the natural source of mosquito coil.</title>
        <authorList>
            <person name="Yamashiro T."/>
            <person name="Shiraishi A."/>
            <person name="Satake H."/>
            <person name="Nakayama K."/>
        </authorList>
    </citation>
    <scope>NUCLEOTIDE SEQUENCE</scope>
</reference>
<dbReference type="GO" id="GO:0005634">
    <property type="term" value="C:nucleus"/>
    <property type="evidence" value="ECO:0007669"/>
    <property type="project" value="TreeGrafter"/>
</dbReference>
<feature type="compositionally biased region" description="Polar residues" evidence="1">
    <location>
        <begin position="1"/>
        <end position="14"/>
    </location>
</feature>
<dbReference type="GO" id="GO:0003887">
    <property type="term" value="F:DNA-directed DNA polymerase activity"/>
    <property type="evidence" value="ECO:0007669"/>
    <property type="project" value="TreeGrafter"/>
</dbReference>
<evidence type="ECO:0000313" key="2">
    <source>
        <dbReference type="EMBL" id="GEU55028.1"/>
    </source>
</evidence>